<sequence length="159" mass="17026">MAITGTDMGNVQLPDPHTRGLRLERHAGLSEEFVDYFALVDGPGTACAAAETEVALRTVHDMHTDPVFSEGARRAVLEAGSRACHSIPLVGTDGRCVGMVSAHLAAPTAELTAAQVRALTAIGGQAGRWLGRHQETVVRDALEYLHALATRHRRGHPHR</sequence>
<dbReference type="SUPFAM" id="SSF55781">
    <property type="entry name" value="GAF domain-like"/>
    <property type="match status" value="1"/>
</dbReference>
<evidence type="ECO:0000313" key="3">
    <source>
        <dbReference type="Proteomes" id="UP000199155"/>
    </source>
</evidence>
<protein>
    <submittedName>
        <fullName evidence="2">GAF domain-containing protein</fullName>
    </submittedName>
</protein>
<dbReference type="InterPro" id="IPR029016">
    <property type="entry name" value="GAF-like_dom_sf"/>
</dbReference>
<dbReference type="Pfam" id="PF01590">
    <property type="entry name" value="GAF"/>
    <property type="match status" value="1"/>
</dbReference>
<evidence type="ECO:0000259" key="1">
    <source>
        <dbReference type="Pfam" id="PF01590"/>
    </source>
</evidence>
<proteinExistence type="predicted"/>
<keyword evidence="3" id="KW-1185">Reference proteome</keyword>
<reference evidence="2 3" key="1">
    <citation type="submission" date="2016-10" db="EMBL/GenBank/DDBJ databases">
        <authorList>
            <person name="de Groot N.N."/>
        </authorList>
    </citation>
    <scope>NUCLEOTIDE SEQUENCE [LARGE SCALE GENOMIC DNA]</scope>
    <source>
        <strain evidence="2 3">CGMCC 4.5727</strain>
    </source>
</reference>
<dbReference type="AlphaFoldDB" id="A0A1G8UML5"/>
<dbReference type="Gene3D" id="3.30.450.40">
    <property type="match status" value="1"/>
</dbReference>
<feature type="domain" description="GAF" evidence="1">
    <location>
        <begin position="41"/>
        <end position="127"/>
    </location>
</feature>
<dbReference type="InterPro" id="IPR003018">
    <property type="entry name" value="GAF"/>
</dbReference>
<organism evidence="2 3">
    <name type="scientific">Streptomyces indicus</name>
    <dbReference type="NCBI Taxonomy" id="417292"/>
    <lineage>
        <taxon>Bacteria</taxon>
        <taxon>Bacillati</taxon>
        <taxon>Actinomycetota</taxon>
        <taxon>Actinomycetes</taxon>
        <taxon>Kitasatosporales</taxon>
        <taxon>Streptomycetaceae</taxon>
        <taxon>Streptomyces</taxon>
    </lineage>
</organism>
<name>A0A1G8UML5_9ACTN</name>
<dbReference type="Proteomes" id="UP000199155">
    <property type="component" value="Unassembled WGS sequence"/>
</dbReference>
<accession>A0A1G8UML5</accession>
<dbReference type="STRING" id="417292.SAMN05421806_101952"/>
<dbReference type="EMBL" id="FNFF01000001">
    <property type="protein sequence ID" value="SDJ55078.1"/>
    <property type="molecule type" value="Genomic_DNA"/>
</dbReference>
<gene>
    <name evidence="2" type="ORF">SAMN05421806_101952</name>
</gene>
<evidence type="ECO:0000313" key="2">
    <source>
        <dbReference type="EMBL" id="SDJ55078.1"/>
    </source>
</evidence>